<evidence type="ECO:0000313" key="1">
    <source>
        <dbReference type="EMBL" id="KAK3915345.1"/>
    </source>
</evidence>
<proteinExistence type="predicted"/>
<keyword evidence="1" id="KW-0808">Transferase</keyword>
<gene>
    <name evidence="1" type="ORF">KUF71_024621</name>
</gene>
<dbReference type="EMBL" id="JAHWGI010000424">
    <property type="protein sequence ID" value="KAK3915345.1"/>
    <property type="molecule type" value="Genomic_DNA"/>
</dbReference>
<dbReference type="Proteomes" id="UP001219518">
    <property type="component" value="Unassembled WGS sequence"/>
</dbReference>
<reference evidence="1" key="1">
    <citation type="submission" date="2021-07" db="EMBL/GenBank/DDBJ databases">
        <authorList>
            <person name="Catto M.A."/>
            <person name="Jacobson A."/>
            <person name="Kennedy G."/>
            <person name="Labadie P."/>
            <person name="Hunt B.G."/>
            <person name="Srinivasan R."/>
        </authorList>
    </citation>
    <scope>NUCLEOTIDE SEQUENCE</scope>
    <source>
        <strain evidence="1">PL_HMW_Pooled</strain>
        <tissue evidence="1">Head</tissue>
    </source>
</reference>
<evidence type="ECO:0000313" key="2">
    <source>
        <dbReference type="Proteomes" id="UP001219518"/>
    </source>
</evidence>
<keyword evidence="2" id="KW-1185">Reference proteome</keyword>
<reference evidence="1" key="2">
    <citation type="journal article" date="2023" name="BMC Genomics">
        <title>Pest status, molecular evolution, and epigenetic factors derived from the genome assembly of Frankliniella fusca, a thysanopteran phytovirus vector.</title>
        <authorList>
            <person name="Catto M.A."/>
            <person name="Labadie P.E."/>
            <person name="Jacobson A.L."/>
            <person name="Kennedy G.G."/>
            <person name="Srinivasan R."/>
            <person name="Hunt B.G."/>
        </authorList>
    </citation>
    <scope>NUCLEOTIDE SEQUENCE</scope>
    <source>
        <strain evidence="1">PL_HMW_Pooled</strain>
    </source>
</reference>
<feature type="non-terminal residue" evidence="1">
    <location>
        <position position="1"/>
    </location>
</feature>
<keyword evidence="1" id="KW-0418">Kinase</keyword>
<protein>
    <submittedName>
        <fullName evidence="1">Striated muscle-specific serine/threonine-protein kinase</fullName>
    </submittedName>
</protein>
<comment type="caution">
    <text evidence="1">The sequence shown here is derived from an EMBL/GenBank/DDBJ whole genome shotgun (WGS) entry which is preliminary data.</text>
</comment>
<organism evidence="1 2">
    <name type="scientific">Frankliniella fusca</name>
    <dbReference type="NCBI Taxonomy" id="407009"/>
    <lineage>
        <taxon>Eukaryota</taxon>
        <taxon>Metazoa</taxon>
        <taxon>Ecdysozoa</taxon>
        <taxon>Arthropoda</taxon>
        <taxon>Hexapoda</taxon>
        <taxon>Insecta</taxon>
        <taxon>Pterygota</taxon>
        <taxon>Neoptera</taxon>
        <taxon>Paraneoptera</taxon>
        <taxon>Thysanoptera</taxon>
        <taxon>Terebrantia</taxon>
        <taxon>Thripoidea</taxon>
        <taxon>Thripidae</taxon>
        <taxon>Frankliniella</taxon>
    </lineage>
</organism>
<name>A0AAE1H7R3_9NEOP</name>
<dbReference type="AlphaFoldDB" id="A0AAE1H7R3"/>
<sequence length="79" mass="8898">QSTSRRCAVSAWARFESGQHAAIIRHQLVIAQQQTIPLPPADLLLTPSLHFTFVSRRLQKTTPLNVLRQSPPARRGFQV</sequence>
<dbReference type="GO" id="GO:0016301">
    <property type="term" value="F:kinase activity"/>
    <property type="evidence" value="ECO:0007669"/>
    <property type="project" value="UniProtKB-KW"/>
</dbReference>
<accession>A0AAE1H7R3</accession>